<evidence type="ECO:0000256" key="4">
    <source>
        <dbReference type="ARBA" id="ARBA00023014"/>
    </source>
</evidence>
<proteinExistence type="predicted"/>
<reference evidence="7" key="1">
    <citation type="submission" date="2025-08" db="UniProtKB">
        <authorList>
            <consortium name="Ensembl"/>
        </authorList>
    </citation>
    <scope>IDENTIFICATION</scope>
</reference>
<dbReference type="STRING" id="1676925.ENSPKIP00000024183"/>
<keyword evidence="4" id="KW-0411">Iron-sulfur</keyword>
<reference evidence="7" key="2">
    <citation type="submission" date="2025-09" db="UniProtKB">
        <authorList>
            <consortium name="Ensembl"/>
        </authorList>
    </citation>
    <scope>IDENTIFICATION</scope>
</reference>
<evidence type="ECO:0000256" key="1">
    <source>
        <dbReference type="ARBA" id="ARBA00022714"/>
    </source>
</evidence>
<keyword evidence="1" id="KW-0001">2Fe-2S</keyword>
<dbReference type="GO" id="GO:0046872">
    <property type="term" value="F:metal ion binding"/>
    <property type="evidence" value="ECO:0007669"/>
    <property type="project" value="UniProtKB-KW"/>
</dbReference>
<keyword evidence="3" id="KW-0408">Iron</keyword>
<evidence type="ECO:0000256" key="3">
    <source>
        <dbReference type="ARBA" id="ARBA00023004"/>
    </source>
</evidence>
<evidence type="ECO:0000259" key="6">
    <source>
        <dbReference type="SMART" id="SM00704"/>
    </source>
</evidence>
<protein>
    <recommendedName>
        <fullName evidence="6">Iron-binding zinc finger CDGSH type domain-containing protein</fullName>
    </recommendedName>
</protein>
<dbReference type="PANTHER" id="PTHR46491">
    <property type="entry name" value="CDGSH IRON SULFUR DOMAIN PROTEIN HOMOLOG"/>
    <property type="match status" value="1"/>
</dbReference>
<dbReference type="PANTHER" id="PTHR46491:SF3">
    <property type="entry name" value="CDGSH IRON-SULFUR DOMAIN-CONTAINING PROTEIN 3, MITOCHONDRIAL"/>
    <property type="match status" value="1"/>
</dbReference>
<accession>A0A3B3S0Y1</accession>
<dbReference type="SMART" id="SM00704">
    <property type="entry name" value="ZnF_CDGSH"/>
    <property type="match status" value="2"/>
</dbReference>
<feature type="domain" description="Iron-binding zinc finger CDGSH type" evidence="6">
    <location>
        <begin position="8"/>
        <end position="45"/>
    </location>
</feature>
<comment type="cofactor">
    <cofactor evidence="5">
        <name>[2Fe-2S] cluster</name>
        <dbReference type="ChEBI" id="CHEBI:190135"/>
    </cofactor>
</comment>
<dbReference type="GeneTree" id="ENSGT00940000165589"/>
<name>A0A3B3S0Y1_9TELE</name>
<sequence>MEPCIAAKHPFRVDVKSGQRYSWCACGYSKKQPFCDGSHKALAPKISPFRFIPEQDGTLLLCGCKHTSNAPYCDGTHKQDFVQKVPLTCPCYS</sequence>
<organism evidence="7 8">
    <name type="scientific">Paramormyrops kingsleyae</name>
    <dbReference type="NCBI Taxonomy" id="1676925"/>
    <lineage>
        <taxon>Eukaryota</taxon>
        <taxon>Metazoa</taxon>
        <taxon>Chordata</taxon>
        <taxon>Craniata</taxon>
        <taxon>Vertebrata</taxon>
        <taxon>Euteleostomi</taxon>
        <taxon>Actinopterygii</taxon>
        <taxon>Neopterygii</taxon>
        <taxon>Teleostei</taxon>
        <taxon>Osteoglossocephala</taxon>
        <taxon>Osteoglossomorpha</taxon>
        <taxon>Osteoglossiformes</taxon>
        <taxon>Mormyridae</taxon>
        <taxon>Paramormyrops</taxon>
    </lineage>
</organism>
<dbReference type="Ensembl" id="ENSPKIT00000004886.1">
    <property type="protein sequence ID" value="ENSPKIP00000024183.1"/>
    <property type="gene ID" value="ENSPKIG00000007519.1"/>
</dbReference>
<dbReference type="InterPro" id="IPR042216">
    <property type="entry name" value="MitoNEET_CISD"/>
</dbReference>
<evidence type="ECO:0000313" key="7">
    <source>
        <dbReference type="Ensembl" id="ENSPKIP00000024183.1"/>
    </source>
</evidence>
<dbReference type="InterPro" id="IPR018967">
    <property type="entry name" value="FeS-contain_CDGSH-typ"/>
</dbReference>
<dbReference type="GO" id="GO:0005739">
    <property type="term" value="C:mitochondrion"/>
    <property type="evidence" value="ECO:0007669"/>
    <property type="project" value="TreeGrafter"/>
</dbReference>
<dbReference type="Proteomes" id="UP000261540">
    <property type="component" value="Unplaced"/>
</dbReference>
<keyword evidence="2" id="KW-0479">Metal-binding</keyword>
<dbReference type="Pfam" id="PF09360">
    <property type="entry name" value="zf-CDGSH"/>
    <property type="match status" value="2"/>
</dbReference>
<evidence type="ECO:0000256" key="5">
    <source>
        <dbReference type="ARBA" id="ARBA00034078"/>
    </source>
</evidence>
<keyword evidence="8" id="KW-1185">Reference proteome</keyword>
<dbReference type="InterPro" id="IPR052950">
    <property type="entry name" value="CISD"/>
</dbReference>
<evidence type="ECO:0000256" key="2">
    <source>
        <dbReference type="ARBA" id="ARBA00022723"/>
    </source>
</evidence>
<dbReference type="GO" id="GO:0051537">
    <property type="term" value="F:2 iron, 2 sulfur cluster binding"/>
    <property type="evidence" value="ECO:0007669"/>
    <property type="project" value="UniProtKB-KW"/>
</dbReference>
<dbReference type="AlphaFoldDB" id="A0A3B3S0Y1"/>
<dbReference type="Gene3D" id="3.40.5.90">
    <property type="entry name" value="CDGSH iron-sulfur domain, mitoNEET-type"/>
    <property type="match status" value="2"/>
</dbReference>
<evidence type="ECO:0000313" key="8">
    <source>
        <dbReference type="Proteomes" id="UP000261540"/>
    </source>
</evidence>
<feature type="domain" description="Iron-binding zinc finger CDGSH type" evidence="6">
    <location>
        <begin position="46"/>
        <end position="83"/>
    </location>
</feature>